<keyword evidence="7" id="KW-0325">Glycoprotein</keyword>
<evidence type="ECO:0000259" key="10">
    <source>
        <dbReference type="SMART" id="SM00294"/>
    </source>
</evidence>
<feature type="compositionally biased region" description="Pro residues" evidence="9">
    <location>
        <begin position="150"/>
        <end position="159"/>
    </location>
</feature>
<evidence type="ECO:0000256" key="7">
    <source>
        <dbReference type="ARBA" id="ARBA00023180"/>
    </source>
</evidence>
<evidence type="ECO:0000256" key="9">
    <source>
        <dbReference type="SAM" id="MobiDB-lite"/>
    </source>
</evidence>
<dbReference type="GO" id="GO:0009986">
    <property type="term" value="C:cell surface"/>
    <property type="evidence" value="ECO:0007669"/>
    <property type="project" value="TreeGrafter"/>
</dbReference>
<keyword evidence="6" id="KW-0472">Membrane</keyword>
<keyword evidence="4" id="KW-0654">Proteoglycan</keyword>
<dbReference type="Pfam" id="PF01034">
    <property type="entry name" value="Syndecan"/>
    <property type="match status" value="1"/>
</dbReference>
<proteinExistence type="inferred from homology"/>
<dbReference type="InterPro" id="IPR027789">
    <property type="entry name" value="Syndecan/Neurexin_dom"/>
</dbReference>
<dbReference type="SMART" id="SM00294">
    <property type="entry name" value="4.1m"/>
    <property type="match status" value="1"/>
</dbReference>
<keyword evidence="5" id="KW-1133">Transmembrane helix</keyword>
<dbReference type="Proteomes" id="UP000326062">
    <property type="component" value="Chromosome 3"/>
</dbReference>
<feature type="compositionally biased region" description="Low complexity" evidence="9">
    <location>
        <begin position="1"/>
        <end position="25"/>
    </location>
</feature>
<dbReference type="PANTHER" id="PTHR10915:SF7">
    <property type="entry name" value="SYNDECAN-3"/>
    <property type="match status" value="1"/>
</dbReference>
<organism evidence="11 12">
    <name type="scientific">Muntiacus reevesi</name>
    <name type="common">Reeves' muntjac</name>
    <name type="synonym">Cervus reevesi</name>
    <dbReference type="NCBI Taxonomy" id="9886"/>
    <lineage>
        <taxon>Eukaryota</taxon>
        <taxon>Metazoa</taxon>
        <taxon>Chordata</taxon>
        <taxon>Craniata</taxon>
        <taxon>Vertebrata</taxon>
        <taxon>Euteleostomi</taxon>
        <taxon>Mammalia</taxon>
        <taxon>Eutheria</taxon>
        <taxon>Laurasiatheria</taxon>
        <taxon>Artiodactyla</taxon>
        <taxon>Ruminantia</taxon>
        <taxon>Pecora</taxon>
        <taxon>Cervidae</taxon>
        <taxon>Muntiacinae</taxon>
        <taxon>Muntiacus</taxon>
    </lineage>
</organism>
<feature type="compositionally biased region" description="Low complexity" evidence="9">
    <location>
        <begin position="109"/>
        <end position="134"/>
    </location>
</feature>
<comment type="caution">
    <text evidence="11">The sequence shown here is derived from an EMBL/GenBank/DDBJ whole genome shotgun (WGS) entry which is preliminary data.</text>
</comment>
<dbReference type="GO" id="GO:0016020">
    <property type="term" value="C:membrane"/>
    <property type="evidence" value="ECO:0007669"/>
    <property type="project" value="UniProtKB-SubCell"/>
</dbReference>
<dbReference type="GO" id="GO:0016477">
    <property type="term" value="P:cell migration"/>
    <property type="evidence" value="ECO:0007669"/>
    <property type="project" value="TreeGrafter"/>
</dbReference>
<evidence type="ECO:0000256" key="2">
    <source>
        <dbReference type="ARBA" id="ARBA00005343"/>
    </source>
</evidence>
<dbReference type="InterPro" id="IPR003585">
    <property type="entry name" value="Neurexin-like"/>
</dbReference>
<comment type="similarity">
    <text evidence="2">Belongs to the syndecan proteoglycan family.</text>
</comment>
<feature type="domain" description="Neurexin/syndecan/glycophorin C" evidence="10">
    <location>
        <begin position="278"/>
        <end position="296"/>
    </location>
</feature>
<dbReference type="InterPro" id="IPR001050">
    <property type="entry name" value="Syndecan"/>
</dbReference>
<feature type="compositionally biased region" description="Polar residues" evidence="9">
    <location>
        <begin position="176"/>
        <end position="194"/>
    </location>
</feature>
<evidence type="ECO:0000313" key="12">
    <source>
        <dbReference type="Proteomes" id="UP000326062"/>
    </source>
</evidence>
<evidence type="ECO:0000256" key="8">
    <source>
        <dbReference type="ARBA" id="ARBA00023207"/>
    </source>
</evidence>
<reference evidence="11 12" key="1">
    <citation type="submission" date="2019-06" db="EMBL/GenBank/DDBJ databases">
        <title>Discovery of a novel chromosome fission-fusion reversal in muntjac.</title>
        <authorList>
            <person name="Mudd A.B."/>
            <person name="Bredeson J.V."/>
            <person name="Baum R."/>
            <person name="Hockemeyer D."/>
            <person name="Rokhsar D.S."/>
        </authorList>
    </citation>
    <scope>NUCLEOTIDE SEQUENCE [LARGE SCALE GENOMIC DNA]</scope>
    <source>
        <strain evidence="11">UCam_UCB_Mr</strain>
        <tissue evidence="11">Fibroblast cell line</tissue>
    </source>
</reference>
<name>A0A5J5MH42_MUNRE</name>
<evidence type="ECO:0000256" key="5">
    <source>
        <dbReference type="ARBA" id="ARBA00022989"/>
    </source>
</evidence>
<dbReference type="PANTHER" id="PTHR10915">
    <property type="entry name" value="SYNDECAN"/>
    <property type="match status" value="1"/>
</dbReference>
<evidence type="ECO:0000256" key="1">
    <source>
        <dbReference type="ARBA" id="ARBA00004479"/>
    </source>
</evidence>
<accession>A0A5J5MH42</accession>
<evidence type="ECO:0000256" key="4">
    <source>
        <dbReference type="ARBA" id="ARBA00022974"/>
    </source>
</evidence>
<dbReference type="AlphaFoldDB" id="A0A5J5MH42"/>
<evidence type="ECO:0000313" key="11">
    <source>
        <dbReference type="EMBL" id="KAB0379469.1"/>
    </source>
</evidence>
<sequence>AAAAPRRGAHWAGARGPRAAPASARWHSENFERPVALQDSGNDDSFPKDELDDLYSGSGSGSFDPDVALAMPTRPAVLPTMDLQPRPTLKPATSPPQVTEVPEEPSQRATTIPTPTATATDTTSGAPAAATVPATWPPPSPASLRRPHPRPPPLSPPTPRLLSTATSRPRALPRPATTQKPDISEKSTTPTPESFLTIIQDEPEMPVSGGPSGDSEVSEEETTQPDTASEAVAVGGAAAKPSSTRDAVQGSAAQLPQKSILEQKGVALFPAFLVTLLIYCMKKKDEGTYTLEEPKQASVTYQKPDKQKEFYT</sequence>
<evidence type="ECO:0000256" key="6">
    <source>
        <dbReference type="ARBA" id="ARBA00023136"/>
    </source>
</evidence>
<keyword evidence="12" id="KW-1185">Reference proteome</keyword>
<protein>
    <recommendedName>
        <fullName evidence="10">Neurexin/syndecan/glycophorin C domain-containing protein</fullName>
    </recommendedName>
</protein>
<keyword evidence="8" id="KW-0357">Heparan sulfate</keyword>
<feature type="non-terminal residue" evidence="11">
    <location>
        <position position="1"/>
    </location>
</feature>
<gene>
    <name evidence="11" type="ORF">FD755_007253</name>
</gene>
<dbReference type="EMBL" id="VCEB01000003">
    <property type="protein sequence ID" value="KAB0379469.1"/>
    <property type="molecule type" value="Genomic_DNA"/>
</dbReference>
<comment type="subcellular location">
    <subcellularLocation>
        <location evidence="1">Membrane</location>
        <topology evidence="1">Single-pass type I membrane protein</topology>
    </subcellularLocation>
</comment>
<keyword evidence="3" id="KW-0812">Transmembrane</keyword>
<evidence type="ECO:0000256" key="3">
    <source>
        <dbReference type="ARBA" id="ARBA00022692"/>
    </source>
</evidence>
<feature type="region of interest" description="Disordered" evidence="9">
    <location>
        <begin position="1"/>
        <end position="230"/>
    </location>
</feature>